<keyword evidence="2" id="KW-1185">Reference proteome</keyword>
<name>A0AAN6JPR3_9BASI</name>
<organism evidence="1 2">
    <name type="scientific">Tilletia horrida</name>
    <dbReference type="NCBI Taxonomy" id="155126"/>
    <lineage>
        <taxon>Eukaryota</taxon>
        <taxon>Fungi</taxon>
        <taxon>Dikarya</taxon>
        <taxon>Basidiomycota</taxon>
        <taxon>Ustilaginomycotina</taxon>
        <taxon>Exobasidiomycetes</taxon>
        <taxon>Tilletiales</taxon>
        <taxon>Tilletiaceae</taxon>
        <taxon>Tilletia</taxon>
    </lineage>
</organism>
<accession>A0AAN6JPR3</accession>
<dbReference type="AlphaFoldDB" id="A0AAN6JPR3"/>
<evidence type="ECO:0000313" key="2">
    <source>
        <dbReference type="Proteomes" id="UP001176517"/>
    </source>
</evidence>
<dbReference type="Proteomes" id="UP001176517">
    <property type="component" value="Unassembled WGS sequence"/>
</dbReference>
<comment type="caution">
    <text evidence="1">The sequence shown here is derived from an EMBL/GenBank/DDBJ whole genome shotgun (WGS) entry which is preliminary data.</text>
</comment>
<reference evidence="1" key="1">
    <citation type="journal article" date="2023" name="PhytoFront">
        <title>Draft Genome Resources of Seven Strains of Tilletia horrida, Causal Agent of Kernel Smut of Rice.</title>
        <authorList>
            <person name="Khanal S."/>
            <person name="Antony Babu S."/>
            <person name="Zhou X.G."/>
        </authorList>
    </citation>
    <scope>NUCLEOTIDE SEQUENCE</scope>
    <source>
        <strain evidence="1">TX6</strain>
    </source>
</reference>
<proteinExistence type="predicted"/>
<dbReference type="EMBL" id="JAPDMZ010000189">
    <property type="protein sequence ID" value="KAK0546524.1"/>
    <property type="molecule type" value="Genomic_DNA"/>
</dbReference>
<gene>
    <name evidence="1" type="ORF">OC846_005218</name>
</gene>
<evidence type="ECO:0000313" key="1">
    <source>
        <dbReference type="EMBL" id="KAK0546524.1"/>
    </source>
</evidence>
<protein>
    <submittedName>
        <fullName evidence="1">Uncharacterized protein</fullName>
    </submittedName>
</protein>
<sequence>MVELPVEIWTHIIRVATEWQPSCAWWHGSLDHPAVALSQTTKWLRTLAAPRLWRDVTVTGGRGEVFYRVKKLTICLNDPLVRNSIQTLNLDLGNHGYQGLFERSPNAFEGPPCAPTYFDYLGLMTRLGEALAGSALAELRVDAESLHPSDGFIEALGEGCPKLHHIDIGYGADAMPWPVTLDDVKINGPDPLHLLSQVRSASIGMGNFHDSHSMRDSDYFDFDLESHWNIPYFIYWLRGNRLGRSGPEEEDNNLVNIKTNAPFLYHCRALIPAWARYLA</sequence>